<name>A0A366L1R9_9SPHI</name>
<dbReference type="RefSeq" id="WP_113948587.1">
    <property type="nucleotide sequence ID" value="NZ_QNQU01000007.1"/>
</dbReference>
<organism evidence="1 2">
    <name type="scientific">Pedobacter miscanthi</name>
    <dbReference type="NCBI Taxonomy" id="2259170"/>
    <lineage>
        <taxon>Bacteria</taxon>
        <taxon>Pseudomonadati</taxon>
        <taxon>Bacteroidota</taxon>
        <taxon>Sphingobacteriia</taxon>
        <taxon>Sphingobacteriales</taxon>
        <taxon>Sphingobacteriaceae</taxon>
        <taxon>Pedobacter</taxon>
    </lineage>
</organism>
<dbReference type="OrthoDB" id="789354at2"/>
<comment type="caution">
    <text evidence="1">The sequence shown here is derived from an EMBL/GenBank/DDBJ whole genome shotgun (WGS) entry which is preliminary data.</text>
</comment>
<dbReference type="EMBL" id="QNQU01000007">
    <property type="protein sequence ID" value="RBQ07828.1"/>
    <property type="molecule type" value="Genomic_DNA"/>
</dbReference>
<proteinExistence type="predicted"/>
<keyword evidence="2" id="KW-1185">Reference proteome</keyword>
<dbReference type="Proteomes" id="UP000252081">
    <property type="component" value="Unassembled WGS sequence"/>
</dbReference>
<evidence type="ECO:0000313" key="1">
    <source>
        <dbReference type="EMBL" id="RBQ07828.1"/>
    </source>
</evidence>
<gene>
    <name evidence="1" type="ORF">DRW42_09495</name>
</gene>
<evidence type="ECO:0000313" key="2">
    <source>
        <dbReference type="Proteomes" id="UP000252081"/>
    </source>
</evidence>
<accession>A0A366L1R9</accession>
<reference evidence="1 2" key="1">
    <citation type="submission" date="2018-07" db="EMBL/GenBank/DDBJ databases">
        <title>A draft genome of a endophytic bacteria, a new species of Pedobacter.</title>
        <authorList>
            <person name="Zhang Z.D."/>
            <person name="Chen Z.J."/>
        </authorList>
    </citation>
    <scope>NUCLEOTIDE SEQUENCE [LARGE SCALE GENOMIC DNA]</scope>
    <source>
        <strain evidence="1 2">RS10</strain>
    </source>
</reference>
<sequence>MKIRQTGVRSKSKEKKISYSDKLRARLEGRVANDEKMLLFDYHSLPFNHYMELIRDRLLKPQLYRKEFWETIPNGVYKQEKGLQLLNDYQHFIEEKMRVIIEKYSIGYWLHLSRRIAPSSMGEDTRYATIIYCSNILNAAIQKFAKKKQNSELIMVNEDNLDKILKGIYLTDTFKSALPLLKKCKDQIMLGDFDHENLWEFITIGILAYEIWLSGAKKRIVSKGADLTVNHQTEEIIDDNRSKELDELVLNFDNRKRGMHSTATGTVFQEKTRDTGTTFMTQIFDRKNATDFKEPIAKHLEIEFEENFSPNFSFALFDIRAFTQAHLPLSQDFRLKNNVSFEYVMGVISDVCLSFVNSFFGKKDIKTYFNMVQRSYQLFKIDEYRPSIKENWTTVMEQTGISVPYDEDEIDKAIAFLTLAEDNARNIRLATAGPLKIFLPLDQKGGILIDHSVTIYLLYNLFHNVSMGGHNFRGKTLEDALNGQKSYLPVTPCKAIDNTSKQIDFSVVVGDILVIAECKVVAHSFGINNGDVNAISHRTENVVEKGLSEVDEKAQWLALHPKGTNYDLTGISHILPLVVSPFTEYIHTFEPRYWLTKDLPRVLNIDEFEEFIKSELKGIRKSALRPL</sequence>
<protein>
    <submittedName>
        <fullName evidence="1">Uncharacterized protein</fullName>
    </submittedName>
</protein>
<dbReference type="AlphaFoldDB" id="A0A366L1R9"/>